<comment type="similarity">
    <text evidence="1">Belongs to the disease resistance NB-LRR family.</text>
</comment>
<keyword evidence="3" id="KW-0611">Plant defense</keyword>
<organism evidence="8 9">
    <name type="scientific">Vitis vinifera</name>
    <name type="common">Grape</name>
    <dbReference type="NCBI Taxonomy" id="29760"/>
    <lineage>
        <taxon>Eukaryota</taxon>
        <taxon>Viridiplantae</taxon>
        <taxon>Streptophyta</taxon>
        <taxon>Embryophyta</taxon>
        <taxon>Tracheophyta</taxon>
        <taxon>Spermatophyta</taxon>
        <taxon>Magnoliopsida</taxon>
        <taxon>eudicotyledons</taxon>
        <taxon>Gunneridae</taxon>
        <taxon>Pentapetalae</taxon>
        <taxon>rosids</taxon>
        <taxon>Vitales</taxon>
        <taxon>Vitaceae</taxon>
        <taxon>Viteae</taxon>
        <taxon>Vitis</taxon>
    </lineage>
</organism>
<dbReference type="SUPFAM" id="SSF52540">
    <property type="entry name" value="P-loop containing nucleoside triphosphate hydrolases"/>
    <property type="match status" value="1"/>
</dbReference>
<evidence type="ECO:0000256" key="5">
    <source>
        <dbReference type="SAM" id="Coils"/>
    </source>
</evidence>
<dbReference type="Gene3D" id="3.40.50.300">
    <property type="entry name" value="P-loop containing nucleotide triphosphate hydrolases"/>
    <property type="match status" value="1"/>
</dbReference>
<reference evidence="8 9" key="1">
    <citation type="journal article" date="2018" name="PLoS Genet.">
        <title>Population sequencing reveals clonal diversity and ancestral inbreeding in the grapevine cultivar Chardonnay.</title>
        <authorList>
            <person name="Roach M.J."/>
            <person name="Johnson D.L."/>
            <person name="Bohlmann J."/>
            <person name="van Vuuren H.J."/>
            <person name="Jones S.J."/>
            <person name="Pretorius I.S."/>
            <person name="Schmidt S.A."/>
            <person name="Borneman A.R."/>
        </authorList>
    </citation>
    <scope>NUCLEOTIDE SEQUENCE [LARGE SCALE GENOMIC DNA]</scope>
    <source>
        <strain evidence="9">cv. Chardonnay</strain>
        <tissue evidence="8">Leaf</tissue>
    </source>
</reference>
<dbReference type="InterPro" id="IPR057135">
    <property type="entry name" value="At4g27190-like_LRR"/>
</dbReference>
<dbReference type="PRINTS" id="PR00364">
    <property type="entry name" value="DISEASERSIST"/>
</dbReference>
<dbReference type="EMBL" id="QGNW01000119">
    <property type="protein sequence ID" value="RVW94776.1"/>
    <property type="molecule type" value="Genomic_DNA"/>
</dbReference>
<dbReference type="GO" id="GO:0005524">
    <property type="term" value="F:ATP binding"/>
    <property type="evidence" value="ECO:0007669"/>
    <property type="project" value="UniProtKB-KW"/>
</dbReference>
<dbReference type="SUPFAM" id="SSF52058">
    <property type="entry name" value="L domain-like"/>
    <property type="match status" value="1"/>
</dbReference>
<dbReference type="InterPro" id="IPR002182">
    <property type="entry name" value="NB-ARC"/>
</dbReference>
<dbReference type="Pfam" id="PF23247">
    <property type="entry name" value="LRR_RPS2"/>
    <property type="match status" value="1"/>
</dbReference>
<gene>
    <name evidence="8" type="primary">VvCHDp000210_86</name>
    <name evidence="8" type="ORF">CK203_029869</name>
</gene>
<accession>A0A438IDH8</accession>
<feature type="coiled-coil region" evidence="5">
    <location>
        <begin position="3"/>
        <end position="56"/>
    </location>
</feature>
<feature type="domain" description="NB-ARC" evidence="6">
    <location>
        <begin position="117"/>
        <end position="212"/>
    </location>
</feature>
<keyword evidence="4" id="KW-0067">ATP-binding</keyword>
<evidence type="ECO:0000313" key="8">
    <source>
        <dbReference type="EMBL" id="RVW94776.1"/>
    </source>
</evidence>
<dbReference type="InterPro" id="IPR042197">
    <property type="entry name" value="Apaf_helical"/>
</dbReference>
<proteinExistence type="inferred from homology"/>
<dbReference type="InterPro" id="IPR050905">
    <property type="entry name" value="Plant_NBS-LRR"/>
</dbReference>
<dbReference type="GO" id="GO:0043531">
    <property type="term" value="F:ADP binding"/>
    <property type="evidence" value="ECO:0007669"/>
    <property type="project" value="InterPro"/>
</dbReference>
<evidence type="ECO:0000259" key="7">
    <source>
        <dbReference type="Pfam" id="PF23247"/>
    </source>
</evidence>
<evidence type="ECO:0000256" key="2">
    <source>
        <dbReference type="ARBA" id="ARBA00022741"/>
    </source>
</evidence>
<evidence type="ECO:0000256" key="1">
    <source>
        <dbReference type="ARBA" id="ARBA00008894"/>
    </source>
</evidence>
<dbReference type="GO" id="GO:0006952">
    <property type="term" value="P:defense response"/>
    <property type="evidence" value="ECO:0007669"/>
    <property type="project" value="UniProtKB-KW"/>
</dbReference>
<keyword evidence="2" id="KW-0547">Nucleotide-binding</keyword>
<evidence type="ECO:0000259" key="6">
    <source>
        <dbReference type="Pfam" id="PF00931"/>
    </source>
</evidence>
<feature type="domain" description="Disease resistance protein At4g27190-like leucine-rich repeats" evidence="7">
    <location>
        <begin position="436"/>
        <end position="558"/>
    </location>
</feature>
<dbReference type="InterPro" id="IPR027417">
    <property type="entry name" value="P-loop_NTPase"/>
</dbReference>
<sequence>MDVNDIEKEMGLLQDVRNKMENELDGSVARGWIVEVEEIENEVNSMREGIASNEQNCCGGFFNCCLHNKEVAEKLRKVHRLHQVGTSMVAAVKGPERRVEYIPGHVKEVGLEKGQTQISDRLNMDESIESFNIKLHRRLKQQNRFLLILDDVWKGIDLDALGVPQPEVYTVCKIILSTRFLDVCLQMKTDEAVKMDVLNEGEAWELFSDHAGKVATLEHIKPYAEAVSRECGGLPLTIAVMGTSMREKTMTALWEDALNELQKSVSHDIKRIKVYKSLKGKPKETTVKMHDVVRDVAIWTASSLEDGRKSLARSGISLTEISNFELSQSLRRMSFIYTRLKELPEGMEQLSHLRLLNLSRIKQLQTFQAGVVSGLSGLEVLEMTYSNYKWGVQGKSLIQRKTKFEKRQVRLGNVDPSGECIVRGSGSQYDLLPNLEHLKLIKLTALESISEIAVHLGLRFSSLRVLHVLGCPKLKYLLNCSTDFTQTLGSLEEIRLHYCERLHDLFIYSPGQSPTSYSVAQNLRRIYLYKLPKLKTLCRGREPESWEHIEELGVRDCRM</sequence>
<evidence type="ECO:0000313" key="9">
    <source>
        <dbReference type="Proteomes" id="UP000288805"/>
    </source>
</evidence>
<evidence type="ECO:0000256" key="4">
    <source>
        <dbReference type="ARBA" id="ARBA00022840"/>
    </source>
</evidence>
<dbReference type="PANTHER" id="PTHR33463">
    <property type="entry name" value="NB-ARC DOMAIN-CONTAINING PROTEIN-RELATED"/>
    <property type="match status" value="1"/>
</dbReference>
<dbReference type="PANTHER" id="PTHR33463:SF202">
    <property type="entry name" value="NB-ARC DOMAIN-CONTAINING PROTEIN"/>
    <property type="match status" value="1"/>
</dbReference>
<dbReference type="AlphaFoldDB" id="A0A438IDH8"/>
<dbReference type="Pfam" id="PF00931">
    <property type="entry name" value="NB-ARC"/>
    <property type="match status" value="1"/>
</dbReference>
<protein>
    <submittedName>
        <fullName evidence="8">Disease resistance protein</fullName>
    </submittedName>
</protein>
<dbReference type="Proteomes" id="UP000288805">
    <property type="component" value="Unassembled WGS sequence"/>
</dbReference>
<keyword evidence="5" id="KW-0175">Coiled coil</keyword>
<evidence type="ECO:0000256" key="3">
    <source>
        <dbReference type="ARBA" id="ARBA00022821"/>
    </source>
</evidence>
<dbReference type="Gene3D" id="3.80.10.10">
    <property type="entry name" value="Ribonuclease Inhibitor"/>
    <property type="match status" value="1"/>
</dbReference>
<dbReference type="Gene3D" id="1.10.8.430">
    <property type="entry name" value="Helical domain of apoptotic protease-activating factors"/>
    <property type="match status" value="1"/>
</dbReference>
<comment type="caution">
    <text evidence="8">The sequence shown here is derived from an EMBL/GenBank/DDBJ whole genome shotgun (WGS) entry which is preliminary data.</text>
</comment>
<dbReference type="InterPro" id="IPR032675">
    <property type="entry name" value="LRR_dom_sf"/>
</dbReference>
<name>A0A438IDH8_VITVI</name>